<dbReference type="EMBL" id="MVHT01000052">
    <property type="protein sequence ID" value="ORB00697.1"/>
    <property type="molecule type" value="Genomic_DNA"/>
</dbReference>
<dbReference type="InterPro" id="IPR016181">
    <property type="entry name" value="Acyl_CoA_acyltransferase"/>
</dbReference>
<dbReference type="Pfam" id="PF13302">
    <property type="entry name" value="Acetyltransf_3"/>
    <property type="match status" value="1"/>
</dbReference>
<evidence type="ECO:0000313" key="2">
    <source>
        <dbReference type="EMBL" id="ORB00697.1"/>
    </source>
</evidence>
<dbReference type="SUPFAM" id="SSF55729">
    <property type="entry name" value="Acyl-CoA N-acyltransferases (Nat)"/>
    <property type="match status" value="1"/>
</dbReference>
<gene>
    <name evidence="2" type="ORF">BST27_18255</name>
</gene>
<dbReference type="InterPro" id="IPR000182">
    <property type="entry name" value="GNAT_dom"/>
</dbReference>
<dbReference type="AlphaFoldDB" id="A0A1E3S7G1"/>
<dbReference type="OrthoDB" id="3533156at2"/>
<dbReference type="STRING" id="28445.BHQ20_26170"/>
<reference evidence="2 3" key="1">
    <citation type="submission" date="2017-02" db="EMBL/GenBank/DDBJ databases">
        <title>The new phylogeny of genus Mycobacterium.</title>
        <authorList>
            <person name="Tortoli E."/>
            <person name="Trovato A."/>
            <person name="Cirillo D.M."/>
        </authorList>
    </citation>
    <scope>NUCLEOTIDE SEQUENCE [LARGE SCALE GENOMIC DNA]</scope>
    <source>
        <strain evidence="2 3">DSM 44049</strain>
    </source>
</reference>
<dbReference type="PANTHER" id="PTHR43792">
    <property type="entry name" value="GNAT FAMILY, PUTATIVE (AFU_ORTHOLOGUE AFUA_3G00765)-RELATED-RELATED"/>
    <property type="match status" value="1"/>
</dbReference>
<dbReference type="RefSeq" id="WP_069422078.1">
    <property type="nucleotide sequence ID" value="NZ_CBCRZH010000055.1"/>
</dbReference>
<protein>
    <submittedName>
        <fullName evidence="2">N-acetyltransferase</fullName>
    </submittedName>
</protein>
<dbReference type="GO" id="GO:0016747">
    <property type="term" value="F:acyltransferase activity, transferring groups other than amino-acyl groups"/>
    <property type="evidence" value="ECO:0007669"/>
    <property type="project" value="InterPro"/>
</dbReference>
<evidence type="ECO:0000313" key="3">
    <source>
        <dbReference type="Proteomes" id="UP000192739"/>
    </source>
</evidence>
<dbReference type="Gene3D" id="3.40.630.30">
    <property type="match status" value="1"/>
</dbReference>
<evidence type="ECO:0000259" key="1">
    <source>
        <dbReference type="Pfam" id="PF13302"/>
    </source>
</evidence>
<dbReference type="Proteomes" id="UP000192739">
    <property type="component" value="Unassembled WGS sequence"/>
</dbReference>
<organism evidence="2 3">
    <name type="scientific">Mycobacterium intermedium</name>
    <dbReference type="NCBI Taxonomy" id="28445"/>
    <lineage>
        <taxon>Bacteria</taxon>
        <taxon>Bacillati</taxon>
        <taxon>Actinomycetota</taxon>
        <taxon>Actinomycetes</taxon>
        <taxon>Mycobacteriales</taxon>
        <taxon>Mycobacteriaceae</taxon>
        <taxon>Mycobacterium</taxon>
        <taxon>Mycobacterium simiae complex</taxon>
    </lineage>
</organism>
<feature type="domain" description="N-acetyltransferase" evidence="1">
    <location>
        <begin position="20"/>
        <end position="164"/>
    </location>
</feature>
<dbReference type="InterPro" id="IPR051531">
    <property type="entry name" value="N-acetyltransferase"/>
</dbReference>
<keyword evidence="2" id="KW-0808">Transferase</keyword>
<sequence>MVEHRHVEWDADTRHIRTHRLVLRPWQPDDDVAAYAIYGSREVARWLRPALPPIADRTAMRRVLRAWIGENDATGLPLGRWAITEKNSADVIGGTALLPLPPGGTDLEIGWQLSPAAWGYGYGAEAGHAVAHQAFENVGISEVFAVVRTGNHRGVSTARRVGMEWVGETDKYYDLTLQIYRLTKADLDLPEPACADYRELKSVDLHG</sequence>
<proteinExistence type="predicted"/>
<dbReference type="PANTHER" id="PTHR43792:SF1">
    <property type="entry name" value="N-ACETYLTRANSFERASE DOMAIN-CONTAINING PROTEIN"/>
    <property type="match status" value="1"/>
</dbReference>
<comment type="caution">
    <text evidence="2">The sequence shown here is derived from an EMBL/GenBank/DDBJ whole genome shotgun (WGS) entry which is preliminary data.</text>
</comment>
<accession>A0A1E3S7G1</accession>
<keyword evidence="3" id="KW-1185">Reference proteome</keyword>
<name>A0A1E3S7G1_MYCIE</name>